<protein>
    <submittedName>
        <fullName evidence="2">Uncharacterized protein</fullName>
    </submittedName>
</protein>
<keyword evidence="1" id="KW-1133">Transmembrane helix</keyword>
<evidence type="ECO:0000256" key="1">
    <source>
        <dbReference type="SAM" id="Phobius"/>
    </source>
</evidence>
<dbReference type="AlphaFoldDB" id="A0A1H3HRP6"/>
<evidence type="ECO:0000313" key="2">
    <source>
        <dbReference type="EMBL" id="SDY18100.1"/>
    </source>
</evidence>
<name>A0A1H3HRP6_9EURY</name>
<feature type="transmembrane region" description="Helical" evidence="1">
    <location>
        <begin position="99"/>
        <end position="118"/>
    </location>
</feature>
<keyword evidence="1" id="KW-0472">Membrane</keyword>
<dbReference type="OrthoDB" id="307739at2157"/>
<keyword evidence="3" id="KW-1185">Reference proteome</keyword>
<sequence length="145" mass="15514">MIPPEPYDHVKPVDADVPDGIYRVVGRGEGTVTLLRVADAGERRLHTGEIVTVPLAEYPDFAPAENPDGNRPLGAGLASTAETGYWSLRVFTHRLTSRPFSTAIATLLAIVGIAGDRILPLPDVVHRVLILLGSIGLAYVGVARR</sequence>
<dbReference type="EMBL" id="FNPC01000003">
    <property type="protein sequence ID" value="SDY18100.1"/>
    <property type="molecule type" value="Genomic_DNA"/>
</dbReference>
<organism evidence="2 3">
    <name type="scientific">Halopenitus persicus</name>
    <dbReference type="NCBI Taxonomy" id="1048396"/>
    <lineage>
        <taxon>Archaea</taxon>
        <taxon>Methanobacteriati</taxon>
        <taxon>Methanobacteriota</taxon>
        <taxon>Stenosarchaea group</taxon>
        <taxon>Halobacteria</taxon>
        <taxon>Halobacteriales</taxon>
        <taxon>Haloferacaceae</taxon>
        <taxon>Halopenitus</taxon>
    </lineage>
</organism>
<proteinExistence type="predicted"/>
<accession>A0A1H3HRP6</accession>
<dbReference type="GeneID" id="43837733"/>
<gene>
    <name evidence="2" type="ORF">SAMN05216564_103404</name>
</gene>
<keyword evidence="1" id="KW-0812">Transmembrane</keyword>
<dbReference type="RefSeq" id="WP_021074136.1">
    <property type="nucleotide sequence ID" value="NZ_FNPC01000003.1"/>
</dbReference>
<evidence type="ECO:0000313" key="3">
    <source>
        <dbReference type="Proteomes" id="UP000199079"/>
    </source>
</evidence>
<reference evidence="3" key="1">
    <citation type="submission" date="2016-10" db="EMBL/GenBank/DDBJ databases">
        <authorList>
            <person name="Varghese N."/>
            <person name="Submissions S."/>
        </authorList>
    </citation>
    <scope>NUCLEOTIDE SEQUENCE [LARGE SCALE GENOMIC DNA]</scope>
    <source>
        <strain evidence="3">DC30,IBRC 10041,KCTC 4046</strain>
    </source>
</reference>
<feature type="transmembrane region" description="Helical" evidence="1">
    <location>
        <begin position="124"/>
        <end position="142"/>
    </location>
</feature>
<dbReference type="Proteomes" id="UP000199079">
    <property type="component" value="Unassembled WGS sequence"/>
</dbReference>